<dbReference type="OrthoDB" id="4256587at2759"/>
<gene>
    <name evidence="2" type="ORF">PENARI_c211G03926</name>
    <name evidence="1" type="ORF">PENARI_c253G04093</name>
</gene>
<sequence length="73" mass="8783">MSRVQMSSHAFDLKIAHYKDVSCQAKGFRRQVKKGLLTAKEMEEKRQTVYSLYADAMNDLERWTEYRFPLYWT</sequence>
<evidence type="ECO:0000313" key="3">
    <source>
        <dbReference type="Proteomes" id="UP000177622"/>
    </source>
</evidence>
<name>A0A1F5KZQ0_PENAI</name>
<dbReference type="GeneID" id="34582886"/>
<reference evidence="1 3" key="1">
    <citation type="journal article" date="2016" name="Sci. Rep.">
        <title>Penicillium arizonense, a new, genome sequenced fungal species, reveals a high chemical diversity in secreted metabolites.</title>
        <authorList>
            <person name="Grijseels S."/>
            <person name="Nielsen J.C."/>
            <person name="Randelovic M."/>
            <person name="Nielsen J."/>
            <person name="Nielsen K.F."/>
            <person name="Workman M."/>
            <person name="Frisvad J.C."/>
        </authorList>
    </citation>
    <scope>NUCLEOTIDE SEQUENCE [LARGE SCALE GENOMIC DNA]</scope>
    <source>
        <strain evidence="1 3">CBS 141311</strain>
    </source>
</reference>
<proteinExistence type="predicted"/>
<comment type="caution">
    <text evidence="1">The sequence shown here is derived from an EMBL/GenBank/DDBJ whole genome shotgun (WGS) entry which is preliminary data.</text>
</comment>
<dbReference type="AlphaFoldDB" id="A0A1F5KZQ0"/>
<protein>
    <submittedName>
        <fullName evidence="1">Uncharacterized protein</fullName>
    </submittedName>
</protein>
<dbReference type="EMBL" id="LXJU01000253">
    <property type="protein sequence ID" value="OGE46452.1"/>
    <property type="molecule type" value="Genomic_DNA"/>
</dbReference>
<evidence type="ECO:0000313" key="1">
    <source>
        <dbReference type="EMBL" id="OGE46452.1"/>
    </source>
</evidence>
<keyword evidence="3" id="KW-1185">Reference proteome</keyword>
<dbReference type="EMBL" id="LXJU01000211">
    <property type="protein sequence ID" value="OGE46521.1"/>
    <property type="molecule type" value="Genomic_DNA"/>
</dbReference>
<dbReference type="RefSeq" id="XP_022481992.1">
    <property type="nucleotide sequence ID" value="XM_022638152.1"/>
</dbReference>
<accession>A0A1F5KZQ0</accession>
<dbReference type="Proteomes" id="UP000177622">
    <property type="component" value="Unassembled WGS sequence"/>
</dbReference>
<evidence type="ECO:0000313" key="2">
    <source>
        <dbReference type="EMBL" id="OGE46521.1"/>
    </source>
</evidence>
<organism evidence="1 3">
    <name type="scientific">Penicillium arizonense</name>
    <dbReference type="NCBI Taxonomy" id="1835702"/>
    <lineage>
        <taxon>Eukaryota</taxon>
        <taxon>Fungi</taxon>
        <taxon>Dikarya</taxon>
        <taxon>Ascomycota</taxon>
        <taxon>Pezizomycotina</taxon>
        <taxon>Eurotiomycetes</taxon>
        <taxon>Eurotiomycetidae</taxon>
        <taxon>Eurotiales</taxon>
        <taxon>Aspergillaceae</taxon>
        <taxon>Penicillium</taxon>
    </lineage>
</organism>